<dbReference type="InterPro" id="IPR002491">
    <property type="entry name" value="ABC_transptr_periplasmic_BD"/>
</dbReference>
<organism evidence="8 9">
    <name type="scientific">Oligella ureolytica</name>
    <dbReference type="NCBI Taxonomy" id="90244"/>
    <lineage>
        <taxon>Bacteria</taxon>
        <taxon>Pseudomonadati</taxon>
        <taxon>Pseudomonadota</taxon>
        <taxon>Betaproteobacteria</taxon>
        <taxon>Burkholderiales</taxon>
        <taxon>Alcaligenaceae</taxon>
        <taxon>Oligella</taxon>
    </lineage>
</organism>
<dbReference type="Proteomes" id="UP000254603">
    <property type="component" value="Unassembled WGS sequence"/>
</dbReference>
<feature type="domain" description="Fe/B12 periplasmic-binding" evidence="6">
    <location>
        <begin position="40"/>
        <end position="313"/>
    </location>
</feature>
<proteinExistence type="inferred from homology"/>
<dbReference type="Gene3D" id="3.40.50.1980">
    <property type="entry name" value="Nitrogenase molybdenum iron protein domain"/>
    <property type="match status" value="2"/>
</dbReference>
<evidence type="ECO:0000256" key="5">
    <source>
        <dbReference type="ARBA" id="ARBA00022729"/>
    </source>
</evidence>
<keyword evidence="4" id="KW-0410">Iron transport</keyword>
<dbReference type="AlphaFoldDB" id="A0A378X9J3"/>
<evidence type="ECO:0000313" key="8">
    <source>
        <dbReference type="EMBL" id="SUA50136.1"/>
    </source>
</evidence>
<gene>
    <name evidence="8" type="primary">yclQ_1</name>
    <name evidence="7" type="ORF">I6G29_13470</name>
    <name evidence="8" type="ORF">NCTC11997_00051</name>
</gene>
<dbReference type="PROSITE" id="PS50983">
    <property type="entry name" value="FE_B12_PBP"/>
    <property type="match status" value="1"/>
</dbReference>
<evidence type="ECO:0000259" key="6">
    <source>
        <dbReference type="PROSITE" id="PS50983"/>
    </source>
</evidence>
<evidence type="ECO:0000313" key="10">
    <source>
        <dbReference type="Proteomes" id="UP000594903"/>
    </source>
</evidence>
<name>A0A378X9J3_9BURK</name>
<dbReference type="Proteomes" id="UP000594903">
    <property type="component" value="Chromosome"/>
</dbReference>
<evidence type="ECO:0000313" key="9">
    <source>
        <dbReference type="Proteomes" id="UP000254603"/>
    </source>
</evidence>
<dbReference type="OrthoDB" id="8891185at2"/>
<evidence type="ECO:0000256" key="3">
    <source>
        <dbReference type="ARBA" id="ARBA00022448"/>
    </source>
</evidence>
<protein>
    <submittedName>
        <fullName evidence="7">ABC transporter substrate-binding protein</fullName>
    </submittedName>
    <submittedName>
        <fullName evidence="8">Uncharacterized ABC transporter solute-binding protein yclQ</fullName>
    </submittedName>
</protein>
<dbReference type="SUPFAM" id="SSF53807">
    <property type="entry name" value="Helical backbone' metal receptor"/>
    <property type="match status" value="1"/>
</dbReference>
<dbReference type="EMBL" id="UGSB01000001">
    <property type="protein sequence ID" value="SUA50136.1"/>
    <property type="molecule type" value="Genomic_DNA"/>
</dbReference>
<sequence>MTKLSGILSFCITLTVSIEVMAFELTHSEGIIKLDDTPQTIVTYDLAVLDSLDYLGIHVSAIPAIQDRPAFEKYTDIKRAGSLFEPDYQVLNEIKPDIIFVARRTASKQAELSKVAPVAYYAINSTRFLESFKSNNLQLAKAFGKEAEAQAKLAMIDADIKKLHEINHDKTGAFLMVLGNGRVAPHAVGDLFGFTYELLGLAPVLEARDPNTLRQPRPEPRSPEAKAAAEVRAKQVSEITKENPDWLVVFDHRQLTSNELTADTKLKEHPDLGQLDAVKNNRIFYVDPAEWYLITGGLNNLHTVVKKATEMMK</sequence>
<comment type="subcellular location">
    <subcellularLocation>
        <location evidence="1">Cell envelope</location>
    </subcellularLocation>
</comment>
<accession>A0A378X9J3</accession>
<evidence type="ECO:0000313" key="7">
    <source>
        <dbReference type="EMBL" id="QPT40087.1"/>
    </source>
</evidence>
<dbReference type="InterPro" id="IPR051313">
    <property type="entry name" value="Bact_iron-sidero_bind"/>
</dbReference>
<keyword evidence="5" id="KW-0732">Signal</keyword>
<keyword evidence="4" id="KW-0406">Ion transport</keyword>
<dbReference type="PANTHER" id="PTHR30532:SF28">
    <property type="entry name" value="PETROBACTIN-BINDING PROTEIN YCLQ"/>
    <property type="match status" value="1"/>
</dbReference>
<reference evidence="8 9" key="1">
    <citation type="submission" date="2018-06" db="EMBL/GenBank/DDBJ databases">
        <authorList>
            <consortium name="Pathogen Informatics"/>
            <person name="Doyle S."/>
        </authorList>
    </citation>
    <scope>NUCLEOTIDE SEQUENCE [LARGE SCALE GENOMIC DNA]</scope>
    <source>
        <strain evidence="8 9">NCTC11997</strain>
    </source>
</reference>
<keyword evidence="10" id="KW-1185">Reference proteome</keyword>
<reference evidence="7 10" key="2">
    <citation type="submission" date="2020-12" db="EMBL/GenBank/DDBJ databases">
        <title>FDA dAtabase for Regulatory Grade micrObial Sequences (FDA-ARGOS): Supporting development and validation of Infectious Disease Dx tests.</title>
        <authorList>
            <person name="Sproer C."/>
            <person name="Gronow S."/>
            <person name="Severitt S."/>
            <person name="Schroder I."/>
            <person name="Tallon L."/>
            <person name="Sadzewicz L."/>
            <person name="Zhao X."/>
            <person name="Boylan J."/>
            <person name="Ott S."/>
            <person name="Bowen H."/>
            <person name="Vavikolanu K."/>
            <person name="Mehta A."/>
            <person name="Aluvathingal J."/>
            <person name="Nadendla S."/>
            <person name="Lowell S."/>
            <person name="Myers T."/>
            <person name="Yan Y."/>
            <person name="Sichtig H."/>
        </authorList>
    </citation>
    <scope>NUCLEOTIDE SEQUENCE [LARGE SCALE GENOMIC DNA]</scope>
    <source>
        <strain evidence="7 10">FDAARGOS_872</strain>
    </source>
</reference>
<evidence type="ECO:0000256" key="1">
    <source>
        <dbReference type="ARBA" id="ARBA00004196"/>
    </source>
</evidence>
<dbReference type="GO" id="GO:1901678">
    <property type="term" value="P:iron coordination entity transport"/>
    <property type="evidence" value="ECO:0007669"/>
    <property type="project" value="UniProtKB-ARBA"/>
</dbReference>
<dbReference type="RefSeq" id="WP_018574572.1">
    <property type="nucleotide sequence ID" value="NZ_CP065725.1"/>
</dbReference>
<evidence type="ECO:0000256" key="2">
    <source>
        <dbReference type="ARBA" id="ARBA00008814"/>
    </source>
</evidence>
<evidence type="ECO:0000256" key="4">
    <source>
        <dbReference type="ARBA" id="ARBA00022496"/>
    </source>
</evidence>
<dbReference type="GO" id="GO:0030288">
    <property type="term" value="C:outer membrane-bounded periplasmic space"/>
    <property type="evidence" value="ECO:0007669"/>
    <property type="project" value="TreeGrafter"/>
</dbReference>
<dbReference type="Pfam" id="PF01497">
    <property type="entry name" value="Peripla_BP_2"/>
    <property type="match status" value="1"/>
</dbReference>
<comment type="similarity">
    <text evidence="2">Belongs to the bacterial solute-binding protein 8 family.</text>
</comment>
<dbReference type="PANTHER" id="PTHR30532">
    <property type="entry name" value="IRON III DICITRATE-BINDING PERIPLASMIC PROTEIN"/>
    <property type="match status" value="1"/>
</dbReference>
<dbReference type="EMBL" id="CP065725">
    <property type="protein sequence ID" value="QPT40087.1"/>
    <property type="molecule type" value="Genomic_DNA"/>
</dbReference>
<keyword evidence="3" id="KW-0813">Transport</keyword>
<dbReference type="STRING" id="1122619.GCA_000373745_01389"/>
<keyword evidence="4" id="KW-0408">Iron</keyword>